<name>A0ABW8SM66_9CLOT</name>
<proteinExistence type="predicted"/>
<evidence type="ECO:0000313" key="1">
    <source>
        <dbReference type="EMBL" id="MFL0197110.1"/>
    </source>
</evidence>
<reference evidence="1 2" key="1">
    <citation type="submission" date="2024-11" db="EMBL/GenBank/DDBJ databases">
        <authorList>
            <person name="Heng Y.C."/>
            <person name="Lim A.C.H."/>
            <person name="Lee J.K.Y."/>
            <person name="Kittelmann S."/>
        </authorList>
    </citation>
    <scope>NUCLEOTIDE SEQUENCE [LARGE SCALE GENOMIC DNA]</scope>
    <source>
        <strain evidence="1 2">WILCCON 0269</strain>
    </source>
</reference>
<dbReference type="RefSeq" id="WP_406793229.1">
    <property type="nucleotide sequence ID" value="NZ_JBJHZX010000025.1"/>
</dbReference>
<dbReference type="InterPro" id="IPR037038">
    <property type="entry name" value="HepT-like_sf"/>
</dbReference>
<organism evidence="1 2">
    <name type="scientific">Candidatus Clostridium eludens</name>
    <dbReference type="NCBI Taxonomy" id="3381663"/>
    <lineage>
        <taxon>Bacteria</taxon>
        <taxon>Bacillati</taxon>
        <taxon>Bacillota</taxon>
        <taxon>Clostridia</taxon>
        <taxon>Eubacteriales</taxon>
        <taxon>Clostridiaceae</taxon>
        <taxon>Clostridium</taxon>
    </lineage>
</organism>
<accession>A0ABW8SM66</accession>
<dbReference type="Gene3D" id="1.20.120.580">
    <property type="entry name" value="bsu32300-like"/>
    <property type="match status" value="1"/>
</dbReference>
<dbReference type="Proteomes" id="UP001623660">
    <property type="component" value="Unassembled WGS sequence"/>
</dbReference>
<gene>
    <name evidence="1" type="ORF">ACJDU8_16315</name>
</gene>
<evidence type="ECO:0000313" key="2">
    <source>
        <dbReference type="Proteomes" id="UP001623660"/>
    </source>
</evidence>
<protein>
    <recommendedName>
        <fullName evidence="3">DUF86 domain-containing protein</fullName>
    </recommendedName>
</protein>
<keyword evidence="2" id="KW-1185">Reference proteome</keyword>
<sequence length="142" mass="17150">MNKLRLYDLIKNIEETMTLLNKALLKLEEIEDEDLNSLIKSSVKQTFLEYFILIESFTSMCLKELKLYKISDDMEKSLIKLYESKIIDKNLLDFLNIYRRYRNRIAHIYKQPSIEEIIIFLEKNKDKMGEVVDIMKKIYRKL</sequence>
<evidence type="ECO:0008006" key="3">
    <source>
        <dbReference type="Google" id="ProtNLM"/>
    </source>
</evidence>
<dbReference type="EMBL" id="JBJHZX010000025">
    <property type="protein sequence ID" value="MFL0197110.1"/>
    <property type="molecule type" value="Genomic_DNA"/>
</dbReference>
<comment type="caution">
    <text evidence="1">The sequence shown here is derived from an EMBL/GenBank/DDBJ whole genome shotgun (WGS) entry which is preliminary data.</text>
</comment>